<protein>
    <submittedName>
        <fullName evidence="5">DeoR family transcriptional regulator</fullName>
    </submittedName>
</protein>
<dbReference type="InterPro" id="IPR036388">
    <property type="entry name" value="WH-like_DNA-bd_sf"/>
</dbReference>
<evidence type="ECO:0000259" key="4">
    <source>
        <dbReference type="PROSITE" id="PS51000"/>
    </source>
</evidence>
<feature type="domain" description="HTH deoR-type" evidence="4">
    <location>
        <begin position="11"/>
        <end position="66"/>
    </location>
</feature>
<organism evidence="5 6">
    <name type="scientific">Pseudonocardia alni</name>
    <name type="common">Amycolata alni</name>
    <dbReference type="NCBI Taxonomy" id="33907"/>
    <lineage>
        <taxon>Bacteria</taxon>
        <taxon>Bacillati</taxon>
        <taxon>Actinomycetota</taxon>
        <taxon>Actinomycetes</taxon>
        <taxon>Pseudonocardiales</taxon>
        <taxon>Pseudonocardiaceae</taxon>
        <taxon>Pseudonocardia</taxon>
    </lineage>
</organism>
<keyword evidence="1" id="KW-0805">Transcription regulation</keyword>
<dbReference type="Gene3D" id="1.10.10.10">
    <property type="entry name" value="Winged helix-like DNA-binding domain superfamily/Winged helix DNA-binding domain"/>
    <property type="match status" value="1"/>
</dbReference>
<dbReference type="SMART" id="SM01134">
    <property type="entry name" value="DeoRC"/>
    <property type="match status" value="1"/>
</dbReference>
<dbReference type="PANTHER" id="PTHR30363">
    <property type="entry name" value="HTH-TYPE TRANSCRIPTIONAL REGULATOR SRLR-RELATED"/>
    <property type="match status" value="1"/>
</dbReference>
<dbReference type="InterPro" id="IPR014036">
    <property type="entry name" value="DeoR-like_C"/>
</dbReference>
<dbReference type="Pfam" id="PF00455">
    <property type="entry name" value="DeoRC"/>
    <property type="match status" value="1"/>
</dbReference>
<dbReference type="InterPro" id="IPR036390">
    <property type="entry name" value="WH_DNA-bd_sf"/>
</dbReference>
<dbReference type="EMBL" id="PHUJ01000003">
    <property type="protein sequence ID" value="PKB29962.1"/>
    <property type="molecule type" value="Genomic_DNA"/>
</dbReference>
<reference evidence="5 6" key="1">
    <citation type="submission" date="2017-11" db="EMBL/GenBank/DDBJ databases">
        <title>Sequencing the genomes of 1000 actinobacteria strains.</title>
        <authorList>
            <person name="Klenk H.-P."/>
        </authorList>
    </citation>
    <scope>NUCLEOTIDE SEQUENCE [LARGE SCALE GENOMIC DNA]</scope>
    <source>
        <strain evidence="5 6">DSM 44104</strain>
    </source>
</reference>
<gene>
    <name evidence="5" type="ORF">ATL51_1612</name>
</gene>
<dbReference type="SMART" id="SM00420">
    <property type="entry name" value="HTH_DEOR"/>
    <property type="match status" value="1"/>
</dbReference>
<dbReference type="PROSITE" id="PS51000">
    <property type="entry name" value="HTH_DEOR_2"/>
    <property type="match status" value="1"/>
</dbReference>
<evidence type="ECO:0000313" key="6">
    <source>
        <dbReference type="Proteomes" id="UP000232453"/>
    </source>
</evidence>
<evidence type="ECO:0000313" key="5">
    <source>
        <dbReference type="EMBL" id="PKB29962.1"/>
    </source>
</evidence>
<name>A0AA44ZNL9_PSEA5</name>
<keyword evidence="2" id="KW-0238">DNA-binding</keyword>
<dbReference type="InterPro" id="IPR037171">
    <property type="entry name" value="NagB/RpiA_transferase-like"/>
</dbReference>
<keyword evidence="3" id="KW-0804">Transcription</keyword>
<dbReference type="Proteomes" id="UP000232453">
    <property type="component" value="Unassembled WGS sequence"/>
</dbReference>
<dbReference type="InterPro" id="IPR001034">
    <property type="entry name" value="DeoR_HTH"/>
</dbReference>
<comment type="caution">
    <text evidence="5">The sequence shown here is derived from an EMBL/GenBank/DDBJ whole genome shotgun (WGS) entry which is preliminary data.</text>
</comment>
<dbReference type="SUPFAM" id="SSF46785">
    <property type="entry name" value="Winged helix' DNA-binding domain"/>
    <property type="match status" value="1"/>
</dbReference>
<dbReference type="InterPro" id="IPR050313">
    <property type="entry name" value="Carb_Metab_HTH_regulators"/>
</dbReference>
<dbReference type="InterPro" id="IPR018356">
    <property type="entry name" value="Tscrpt_reg_HTH_DeoR_CS"/>
</dbReference>
<dbReference type="Gene3D" id="3.40.50.1360">
    <property type="match status" value="1"/>
</dbReference>
<dbReference type="GO" id="GO:0003700">
    <property type="term" value="F:DNA-binding transcription factor activity"/>
    <property type="evidence" value="ECO:0007669"/>
    <property type="project" value="InterPro"/>
</dbReference>
<dbReference type="PROSITE" id="PS00894">
    <property type="entry name" value="HTH_DEOR_1"/>
    <property type="match status" value="1"/>
</dbReference>
<dbReference type="AlphaFoldDB" id="A0AA44ZNL9"/>
<dbReference type="PRINTS" id="PR00037">
    <property type="entry name" value="HTHLACR"/>
</dbReference>
<proteinExistence type="predicted"/>
<dbReference type="GO" id="GO:0003677">
    <property type="term" value="F:DNA binding"/>
    <property type="evidence" value="ECO:0007669"/>
    <property type="project" value="UniProtKB-KW"/>
</dbReference>
<evidence type="ECO:0000256" key="1">
    <source>
        <dbReference type="ARBA" id="ARBA00023015"/>
    </source>
</evidence>
<sequence length="269" mass="27903">MSGPDAMSLLAEQRREVIVEQVRSRGAVRVSELADHLGVSEMTVRRDLDVLARRRLVDKVHGGATAVGEHTTSEPGFAAKSVCELEEKDAIAAAAAELVPPGAAIGLSAGTTTWRLARLLAAVPRLTVVTNSVAVADAFHTGGADARGTTVILTGGVRTPSEALVGPVAITALRSLNLETVFLGVHGMSAAAGFSTPNLTERDTNRALIESGSRLVVVADHTKWGTVGISTIAELSEADVLVTDSGLADADRAVLEGEVDHVIIARPGR</sequence>
<evidence type="ECO:0000256" key="2">
    <source>
        <dbReference type="ARBA" id="ARBA00023125"/>
    </source>
</evidence>
<dbReference type="PANTHER" id="PTHR30363:SF44">
    <property type="entry name" value="AGA OPERON TRANSCRIPTIONAL REPRESSOR-RELATED"/>
    <property type="match status" value="1"/>
</dbReference>
<dbReference type="SUPFAM" id="SSF100950">
    <property type="entry name" value="NagB/RpiA/CoA transferase-like"/>
    <property type="match status" value="1"/>
</dbReference>
<accession>A0AA44ZNL9</accession>
<evidence type="ECO:0000256" key="3">
    <source>
        <dbReference type="ARBA" id="ARBA00023163"/>
    </source>
</evidence>
<dbReference type="Pfam" id="PF08220">
    <property type="entry name" value="HTH_DeoR"/>
    <property type="match status" value="1"/>
</dbReference>